<protein>
    <submittedName>
        <fullName evidence="2">Asparagine synthase (Glutamine-hydrolysing)</fullName>
    </submittedName>
</protein>
<evidence type="ECO:0000259" key="1">
    <source>
        <dbReference type="Pfam" id="PF00733"/>
    </source>
</evidence>
<dbReference type="InterPro" id="IPR001962">
    <property type="entry name" value="Asn_synthase"/>
</dbReference>
<sequence length="396" mass="41834">MPNSCTEIAPVTGLPVIPAWEVALGRPTGSVPLLPARPARVDPDPRRALRDALLPALLRPPCVVAFSGGRDSSLLLAVAAELAAGEGLEVPVALTFRYPGDPAADESAWQELVLAHLRGRGLRPVWVRREVTTELDNIGPLAAPVLRAHGGPSYPAGIGNTILLSSYARGGSLVTGNAGDEVLGGHRMPVLRAVLRRRGRGLTGADWRLAATCAAPAPVRSRLARRVSGGAGWLRPGPRAAALAEAARGHDRPLRWDRSVWSALAPRAVLVGERTRARVARDRDCALVDPLSTPGFVASYAAFGGRWGGLTRAAGIRLLAGDLLPPELPGRRDKARFNASRFGPVSREFARAWNGRGVDDRIVDPDALRAAWLSPEPPAATALLLQQAWLATTGGA</sequence>
<dbReference type="Gene3D" id="3.40.50.620">
    <property type="entry name" value="HUPs"/>
    <property type="match status" value="1"/>
</dbReference>
<name>A0A2T0LQL7_9PSEU</name>
<feature type="domain" description="Asparagine synthetase" evidence="1">
    <location>
        <begin position="60"/>
        <end position="227"/>
    </location>
</feature>
<dbReference type="SUPFAM" id="SSF52402">
    <property type="entry name" value="Adenine nucleotide alpha hydrolases-like"/>
    <property type="match status" value="1"/>
</dbReference>
<dbReference type="GO" id="GO:0006529">
    <property type="term" value="P:asparagine biosynthetic process"/>
    <property type="evidence" value="ECO:0007669"/>
    <property type="project" value="InterPro"/>
</dbReference>
<dbReference type="GO" id="GO:0004066">
    <property type="term" value="F:asparagine synthase (glutamine-hydrolyzing) activity"/>
    <property type="evidence" value="ECO:0007669"/>
    <property type="project" value="InterPro"/>
</dbReference>
<dbReference type="RefSeq" id="WP_106180806.1">
    <property type="nucleotide sequence ID" value="NZ_PVNH01000009.1"/>
</dbReference>
<reference evidence="2 3" key="1">
    <citation type="submission" date="2018-03" db="EMBL/GenBank/DDBJ databases">
        <title>Genomic Encyclopedia of Type Strains, Phase III (KMG-III): the genomes of soil and plant-associated and newly described type strains.</title>
        <authorList>
            <person name="Whitman W."/>
        </authorList>
    </citation>
    <scope>NUCLEOTIDE SEQUENCE [LARGE SCALE GENOMIC DNA]</scope>
    <source>
        <strain evidence="2 3">CGMCC 4.7125</strain>
    </source>
</reference>
<dbReference type="EMBL" id="PVNH01000009">
    <property type="protein sequence ID" value="PRX45624.1"/>
    <property type="molecule type" value="Genomic_DNA"/>
</dbReference>
<evidence type="ECO:0000313" key="2">
    <source>
        <dbReference type="EMBL" id="PRX45624.1"/>
    </source>
</evidence>
<dbReference type="Pfam" id="PF00733">
    <property type="entry name" value="Asn_synthase"/>
    <property type="match status" value="1"/>
</dbReference>
<dbReference type="InterPro" id="IPR014729">
    <property type="entry name" value="Rossmann-like_a/b/a_fold"/>
</dbReference>
<dbReference type="OrthoDB" id="3361376at2"/>
<keyword evidence="3" id="KW-1185">Reference proteome</keyword>
<gene>
    <name evidence="2" type="ORF">B0I33_109287</name>
</gene>
<comment type="caution">
    <text evidence="2">The sequence shown here is derived from an EMBL/GenBank/DDBJ whole genome shotgun (WGS) entry which is preliminary data.</text>
</comment>
<evidence type="ECO:0000313" key="3">
    <source>
        <dbReference type="Proteomes" id="UP000238362"/>
    </source>
</evidence>
<dbReference type="Proteomes" id="UP000238362">
    <property type="component" value="Unassembled WGS sequence"/>
</dbReference>
<accession>A0A2T0LQL7</accession>
<proteinExistence type="predicted"/>
<organism evidence="2 3">
    <name type="scientific">Prauserella shujinwangii</name>
    <dbReference type="NCBI Taxonomy" id="1453103"/>
    <lineage>
        <taxon>Bacteria</taxon>
        <taxon>Bacillati</taxon>
        <taxon>Actinomycetota</taxon>
        <taxon>Actinomycetes</taxon>
        <taxon>Pseudonocardiales</taxon>
        <taxon>Pseudonocardiaceae</taxon>
        <taxon>Prauserella</taxon>
    </lineage>
</organism>
<dbReference type="AlphaFoldDB" id="A0A2T0LQL7"/>